<dbReference type="EMBL" id="KL363256">
    <property type="protein sequence ID" value="KFD50234.1"/>
    <property type="molecule type" value="Genomic_DNA"/>
</dbReference>
<gene>
    <name evidence="1" type="ORF">M513_08862</name>
    <name evidence="2" type="ORF">M514_08862</name>
</gene>
<accession>A0A085LZ38</accession>
<proteinExistence type="predicted"/>
<reference evidence="1 3" key="1">
    <citation type="journal article" date="2014" name="Nat. Genet.">
        <title>Genome and transcriptome of the porcine whipworm Trichuris suis.</title>
        <authorList>
            <person name="Jex A.R."/>
            <person name="Nejsum P."/>
            <person name="Schwarz E.M."/>
            <person name="Hu L."/>
            <person name="Young N.D."/>
            <person name="Hall R.S."/>
            <person name="Korhonen P.K."/>
            <person name="Liao S."/>
            <person name="Thamsborg S."/>
            <person name="Xia J."/>
            <person name="Xu P."/>
            <person name="Wang S."/>
            <person name="Scheerlinck J.P."/>
            <person name="Hofmann A."/>
            <person name="Sternberg P.W."/>
            <person name="Wang J."/>
            <person name="Gasser R.B."/>
        </authorList>
    </citation>
    <scope>NUCLEOTIDE SEQUENCE [LARGE SCALE GENOMIC DNA]</scope>
    <source>
        <strain evidence="2">DCEP-RM93F</strain>
        <strain evidence="1">DCEP-RM93M</strain>
    </source>
</reference>
<name>A0A085LZ38_9BILA</name>
<evidence type="ECO:0000313" key="1">
    <source>
        <dbReference type="EMBL" id="KFD50234.1"/>
    </source>
</evidence>
<evidence type="ECO:0000313" key="3">
    <source>
        <dbReference type="Proteomes" id="UP000030764"/>
    </source>
</evidence>
<evidence type="ECO:0000313" key="2">
    <source>
        <dbReference type="EMBL" id="KFD60314.1"/>
    </source>
</evidence>
<dbReference type="Proteomes" id="UP000030764">
    <property type="component" value="Unassembled WGS sequence"/>
</dbReference>
<dbReference type="AlphaFoldDB" id="A0A085LZ38"/>
<dbReference type="Proteomes" id="UP000030758">
    <property type="component" value="Unassembled WGS sequence"/>
</dbReference>
<keyword evidence="3" id="KW-1185">Reference proteome</keyword>
<protein>
    <submittedName>
        <fullName evidence="1">Uncharacterized protein</fullName>
    </submittedName>
</protein>
<sequence>MVPNKGRHGHSDDEDDIVNAAENVSIENMVRMCDKLIEALQQRAFVAEQDIMSICSKTC</sequence>
<dbReference type="EMBL" id="KL367676">
    <property type="protein sequence ID" value="KFD60314.1"/>
    <property type="molecule type" value="Genomic_DNA"/>
</dbReference>
<organism evidence="1 3">
    <name type="scientific">Trichuris suis</name>
    <name type="common">pig whipworm</name>
    <dbReference type="NCBI Taxonomy" id="68888"/>
    <lineage>
        <taxon>Eukaryota</taxon>
        <taxon>Metazoa</taxon>
        <taxon>Ecdysozoa</taxon>
        <taxon>Nematoda</taxon>
        <taxon>Enoplea</taxon>
        <taxon>Dorylaimia</taxon>
        <taxon>Trichinellida</taxon>
        <taxon>Trichuridae</taxon>
        <taxon>Trichuris</taxon>
    </lineage>
</organism>